<dbReference type="Proteomes" id="UP000290958">
    <property type="component" value="Unassembled WGS sequence"/>
</dbReference>
<evidence type="ECO:0000256" key="5">
    <source>
        <dbReference type="ARBA" id="ARBA00022723"/>
    </source>
</evidence>
<dbReference type="NCBIfam" id="TIGR01499">
    <property type="entry name" value="folC"/>
    <property type="match status" value="1"/>
</dbReference>
<dbReference type="GO" id="GO:0046872">
    <property type="term" value="F:metal ion binding"/>
    <property type="evidence" value="ECO:0007669"/>
    <property type="project" value="UniProtKB-KW"/>
</dbReference>
<dbReference type="Gene3D" id="3.90.190.20">
    <property type="entry name" value="Mur ligase, C-terminal domain"/>
    <property type="match status" value="1"/>
</dbReference>
<dbReference type="OrthoDB" id="9809356at2"/>
<dbReference type="SUPFAM" id="SSF53244">
    <property type="entry name" value="MurD-like peptide ligases, peptide-binding domain"/>
    <property type="match status" value="1"/>
</dbReference>
<comment type="cofactor">
    <cofactor evidence="1">
        <name>Mg(2+)</name>
        <dbReference type="ChEBI" id="CHEBI:18420"/>
    </cofactor>
</comment>
<dbReference type="RefSeq" id="WP_129404476.1">
    <property type="nucleotide sequence ID" value="NZ_SBKP01000009.1"/>
</dbReference>
<evidence type="ECO:0000256" key="4">
    <source>
        <dbReference type="ARBA" id="ARBA00022598"/>
    </source>
</evidence>
<dbReference type="InterPro" id="IPR013221">
    <property type="entry name" value="Mur_ligase_cen"/>
</dbReference>
<evidence type="ECO:0000256" key="3">
    <source>
        <dbReference type="ARBA" id="ARBA00013025"/>
    </source>
</evidence>
<comment type="catalytic activity">
    <reaction evidence="9">
        <text>(6S)-5,6,7,8-tetrahydrofolyl-(gamma-L-Glu)(n) + L-glutamate + ATP = (6S)-5,6,7,8-tetrahydrofolyl-(gamma-L-Glu)(n+1) + ADP + phosphate + H(+)</text>
        <dbReference type="Rhea" id="RHEA:10580"/>
        <dbReference type="Rhea" id="RHEA-COMP:14738"/>
        <dbReference type="Rhea" id="RHEA-COMP:14740"/>
        <dbReference type="ChEBI" id="CHEBI:15378"/>
        <dbReference type="ChEBI" id="CHEBI:29985"/>
        <dbReference type="ChEBI" id="CHEBI:30616"/>
        <dbReference type="ChEBI" id="CHEBI:43474"/>
        <dbReference type="ChEBI" id="CHEBI:141005"/>
        <dbReference type="ChEBI" id="CHEBI:456216"/>
        <dbReference type="EC" id="6.3.2.17"/>
    </reaction>
</comment>
<dbReference type="PIRSF" id="PIRSF001563">
    <property type="entry name" value="Folylpolyglu_synth"/>
    <property type="match status" value="1"/>
</dbReference>
<evidence type="ECO:0000256" key="8">
    <source>
        <dbReference type="ARBA" id="ARBA00022842"/>
    </source>
</evidence>
<dbReference type="Gene3D" id="3.40.1190.10">
    <property type="entry name" value="Mur-like, catalytic domain"/>
    <property type="match status" value="1"/>
</dbReference>
<dbReference type="FunFam" id="3.40.1190.10:FF:000011">
    <property type="entry name" value="Folylpolyglutamate synthase/dihydrofolate synthase"/>
    <property type="match status" value="1"/>
</dbReference>
<proteinExistence type="inferred from homology"/>
<protein>
    <recommendedName>
        <fullName evidence="3">tetrahydrofolate synthase</fullName>
        <ecNumber evidence="3">6.3.2.17</ecNumber>
    </recommendedName>
</protein>
<evidence type="ECO:0000256" key="6">
    <source>
        <dbReference type="ARBA" id="ARBA00022741"/>
    </source>
</evidence>
<dbReference type="SUPFAM" id="SSF53623">
    <property type="entry name" value="MurD-like peptide ligases, catalytic domain"/>
    <property type="match status" value="1"/>
</dbReference>
<dbReference type="InterPro" id="IPR018109">
    <property type="entry name" value="Folylpolyglutamate_synth_CS"/>
</dbReference>
<evidence type="ECO:0000256" key="10">
    <source>
        <dbReference type="PIRNR" id="PIRNR001563"/>
    </source>
</evidence>
<dbReference type="GO" id="GO:0005524">
    <property type="term" value="F:ATP binding"/>
    <property type="evidence" value="ECO:0007669"/>
    <property type="project" value="UniProtKB-KW"/>
</dbReference>
<dbReference type="GO" id="GO:0046654">
    <property type="term" value="P:tetrahydrofolate biosynthetic process"/>
    <property type="evidence" value="ECO:0007669"/>
    <property type="project" value="UniProtKB-UniPathway"/>
</dbReference>
<sequence>MADHAVSDDPAVQAQLDRLASLSPGADVLGLERITRLLANLGNPHLSLPPVFHVAGTNGKGSTCAFLRAALQAEGYSVHAYTSPHLVRFNERIRLNDTLIDDARLAAYLKRVLDAAGDIGPSFFEATTAAAFLAFAEHPVDACIIEVGLGGRLDATNIIPAPAVCGIAQLGMDHEAFLGTDLKAIAAEKAGIAKSATPLVTLAYEPHIAAVIAQKAADAGALWLPMKEAWDAALYRERLHYRDEAGRIDTPLPRLPGPHQAMNLALAIAMLRHQDALRIGEASLNAAPLWAHWPARLQRLSQGPLVARLGEARAIWLDGGHNPAAGEAIARFFDSALPGGERLTLLIGMLANKDMAGFLAPLRPHIGAIHSVPVEGHAHHGPEVFAALASEWGIAHSAHASLHDAADAIGASGGPLLITGSLYLAGEVLKANDQLPD</sequence>
<dbReference type="UniPathway" id="UPA00077">
    <property type="reaction ID" value="UER00157"/>
</dbReference>
<evidence type="ECO:0000313" key="12">
    <source>
        <dbReference type="EMBL" id="RXR28401.1"/>
    </source>
</evidence>
<evidence type="ECO:0000256" key="7">
    <source>
        <dbReference type="ARBA" id="ARBA00022840"/>
    </source>
</evidence>
<reference evidence="13" key="1">
    <citation type="submission" date="2019-01" db="EMBL/GenBank/DDBJ databases">
        <title>Cytophagaceae bacterium strain CAR-16.</title>
        <authorList>
            <person name="Chen W.-M."/>
        </authorList>
    </citation>
    <scope>NUCLEOTIDE SEQUENCE [LARGE SCALE GENOMIC DNA]</scope>
    <source>
        <strain evidence="13">CHR27</strain>
    </source>
</reference>
<keyword evidence="13" id="KW-1185">Reference proteome</keyword>
<dbReference type="EMBL" id="SBKP01000009">
    <property type="protein sequence ID" value="RXR28401.1"/>
    <property type="molecule type" value="Genomic_DNA"/>
</dbReference>
<accession>A0A4Q1KFF6</accession>
<dbReference type="InterPro" id="IPR001645">
    <property type="entry name" value="Folylpolyglutamate_synth"/>
</dbReference>
<evidence type="ECO:0000313" key="13">
    <source>
        <dbReference type="Proteomes" id="UP000290958"/>
    </source>
</evidence>
<evidence type="ECO:0000259" key="11">
    <source>
        <dbReference type="Pfam" id="PF08245"/>
    </source>
</evidence>
<dbReference type="PROSITE" id="PS01012">
    <property type="entry name" value="FOLYLPOLYGLU_SYNT_2"/>
    <property type="match status" value="1"/>
</dbReference>
<dbReference type="AlphaFoldDB" id="A0A4Q1KFF6"/>
<dbReference type="GO" id="GO:0005737">
    <property type="term" value="C:cytoplasm"/>
    <property type="evidence" value="ECO:0007669"/>
    <property type="project" value="TreeGrafter"/>
</dbReference>
<dbReference type="InterPro" id="IPR036565">
    <property type="entry name" value="Mur-like_cat_sf"/>
</dbReference>
<keyword evidence="5" id="KW-0479">Metal-binding</keyword>
<keyword evidence="4 10" id="KW-0436">Ligase</keyword>
<feature type="domain" description="Mur ligase central" evidence="11">
    <location>
        <begin position="54"/>
        <end position="270"/>
    </location>
</feature>
<comment type="caution">
    <text evidence="12">The sequence shown here is derived from an EMBL/GenBank/DDBJ whole genome shotgun (WGS) entry which is preliminary data.</text>
</comment>
<name>A0A4Q1KFF6_9SPHN</name>
<dbReference type="GO" id="GO:0008841">
    <property type="term" value="F:dihydrofolate synthase activity"/>
    <property type="evidence" value="ECO:0007669"/>
    <property type="project" value="TreeGrafter"/>
</dbReference>
<gene>
    <name evidence="12" type="ORF">EQG66_10165</name>
</gene>
<keyword evidence="6 10" id="KW-0547">Nucleotide-binding</keyword>
<keyword evidence="8" id="KW-0460">Magnesium</keyword>
<dbReference type="GO" id="GO:0004326">
    <property type="term" value="F:tetrahydrofolylpolyglutamate synthase activity"/>
    <property type="evidence" value="ECO:0007669"/>
    <property type="project" value="UniProtKB-EC"/>
</dbReference>
<keyword evidence="7 10" id="KW-0067">ATP-binding</keyword>
<comment type="similarity">
    <text evidence="2 10">Belongs to the folylpolyglutamate synthase family.</text>
</comment>
<dbReference type="InterPro" id="IPR036615">
    <property type="entry name" value="Mur_ligase_C_dom_sf"/>
</dbReference>
<evidence type="ECO:0000256" key="2">
    <source>
        <dbReference type="ARBA" id="ARBA00008276"/>
    </source>
</evidence>
<dbReference type="Pfam" id="PF08245">
    <property type="entry name" value="Mur_ligase_M"/>
    <property type="match status" value="1"/>
</dbReference>
<dbReference type="PANTHER" id="PTHR11136:SF0">
    <property type="entry name" value="DIHYDROFOLATE SYNTHETASE-RELATED"/>
    <property type="match status" value="1"/>
</dbReference>
<dbReference type="PANTHER" id="PTHR11136">
    <property type="entry name" value="FOLYLPOLYGLUTAMATE SYNTHASE-RELATED"/>
    <property type="match status" value="1"/>
</dbReference>
<evidence type="ECO:0000256" key="9">
    <source>
        <dbReference type="ARBA" id="ARBA00047493"/>
    </source>
</evidence>
<dbReference type="EC" id="6.3.2.17" evidence="3"/>
<organism evidence="12 13">
    <name type="scientific">Sphingobium fluviale</name>
    <dbReference type="NCBI Taxonomy" id="2506423"/>
    <lineage>
        <taxon>Bacteria</taxon>
        <taxon>Pseudomonadati</taxon>
        <taxon>Pseudomonadota</taxon>
        <taxon>Alphaproteobacteria</taxon>
        <taxon>Sphingomonadales</taxon>
        <taxon>Sphingomonadaceae</taxon>
        <taxon>Sphingobium</taxon>
    </lineage>
</organism>
<evidence type="ECO:0000256" key="1">
    <source>
        <dbReference type="ARBA" id="ARBA00001946"/>
    </source>
</evidence>